<dbReference type="OrthoDB" id="2418141at2"/>
<keyword evidence="3" id="KW-1185">Reference proteome</keyword>
<protein>
    <recommendedName>
        <fullName evidence="4">Cxxc_20_cxxc protein</fullName>
    </recommendedName>
</protein>
<dbReference type="EMBL" id="PDOE01000009">
    <property type="protein sequence ID" value="RKL66065.1"/>
    <property type="molecule type" value="Genomic_DNA"/>
</dbReference>
<evidence type="ECO:0000313" key="3">
    <source>
        <dbReference type="Proteomes" id="UP000281498"/>
    </source>
</evidence>
<keyword evidence="1" id="KW-0812">Transmembrane</keyword>
<feature type="transmembrane region" description="Helical" evidence="1">
    <location>
        <begin position="45"/>
        <end position="64"/>
    </location>
</feature>
<dbReference type="AlphaFoldDB" id="A0A3A9KEW0"/>
<name>A0A3A9KEW0_9BACI</name>
<organism evidence="2 3">
    <name type="scientific">Salipaludibacillus neizhouensis</name>
    <dbReference type="NCBI Taxonomy" id="885475"/>
    <lineage>
        <taxon>Bacteria</taxon>
        <taxon>Bacillati</taxon>
        <taxon>Bacillota</taxon>
        <taxon>Bacilli</taxon>
        <taxon>Bacillales</taxon>
        <taxon>Bacillaceae</taxon>
    </lineage>
</organism>
<accession>A0A3A9KEW0</accession>
<keyword evidence="1" id="KW-0472">Membrane</keyword>
<gene>
    <name evidence="2" type="ORF">CR203_17385</name>
</gene>
<dbReference type="NCBIfam" id="TIGR04104">
    <property type="entry name" value="cxxc_20_cxxc"/>
    <property type="match status" value="1"/>
</dbReference>
<sequence length="99" mass="11316">MLNLPTCWSCQYSFKWIQLLFMTGTKQCPSCGAKQYNTSRKKRKIVWIGPALATLMLVLLNIFHISLMNVLLLGLLLLLIALVISPFTYEFTDKNEGVF</sequence>
<evidence type="ECO:0000256" key="1">
    <source>
        <dbReference type="SAM" id="Phobius"/>
    </source>
</evidence>
<comment type="caution">
    <text evidence="2">The sequence shown here is derived from an EMBL/GenBank/DDBJ whole genome shotgun (WGS) entry which is preliminary data.</text>
</comment>
<feature type="transmembrane region" description="Helical" evidence="1">
    <location>
        <begin position="70"/>
        <end position="89"/>
    </location>
</feature>
<dbReference type="InterPro" id="IPR026369">
    <property type="entry name" value="CxxC_20_CxxC"/>
</dbReference>
<evidence type="ECO:0008006" key="4">
    <source>
        <dbReference type="Google" id="ProtNLM"/>
    </source>
</evidence>
<keyword evidence="1" id="KW-1133">Transmembrane helix</keyword>
<evidence type="ECO:0000313" key="2">
    <source>
        <dbReference type="EMBL" id="RKL66065.1"/>
    </source>
</evidence>
<reference evidence="2 3" key="1">
    <citation type="submission" date="2017-10" db="EMBL/GenBank/DDBJ databases">
        <title>Bacillus sp. nov., a halophilic bacterium isolated from a Keqin Lake.</title>
        <authorList>
            <person name="Wang H."/>
        </authorList>
    </citation>
    <scope>NUCLEOTIDE SEQUENCE [LARGE SCALE GENOMIC DNA]</scope>
    <source>
        <strain evidence="2 3">KCTC 13187</strain>
    </source>
</reference>
<proteinExistence type="predicted"/>
<dbReference type="Proteomes" id="UP000281498">
    <property type="component" value="Unassembled WGS sequence"/>
</dbReference>